<evidence type="ECO:0000256" key="1">
    <source>
        <dbReference type="SAM" id="MobiDB-lite"/>
    </source>
</evidence>
<accession>A0A0F8AY11</accession>
<reference evidence="3 4" key="1">
    <citation type="journal article" date="2015" name="Genome Announc.">
        <title>Draft genome sequence of a Halorubrum H3 strain isolated from the burlinskoye salt lake (Altai Krai, Russia).</title>
        <authorList>
            <person name="Rozanov A.S."/>
            <person name="Bryanskaya A.V."/>
            <person name="Malup T.K."/>
            <person name="Kotenko A.V."/>
            <person name="Peltek S.E."/>
        </authorList>
    </citation>
    <scope>NUCLEOTIDE SEQUENCE [LARGE SCALE GENOMIC DNA]</scope>
    <source>
        <strain evidence="3 4">H3</strain>
    </source>
</reference>
<evidence type="ECO:0008006" key="5">
    <source>
        <dbReference type="Google" id="ProtNLM"/>
    </source>
</evidence>
<sequence length="120" mass="12697">MLPSSPVVIGAAAVIVLLVLLVVVRRLRAPSSDARESKRAHDAAQERDPPVALGETYEFGVTELTDHHSGEEVAVGKVEGFVLFTEDIPGDVGKGDVIRAKVLSFNEGRTSADATYVGKA</sequence>
<name>A0A0F8AY11_9EURY</name>
<keyword evidence="4" id="KW-1185">Reference proteome</keyword>
<proteinExistence type="predicted"/>
<evidence type="ECO:0000313" key="4">
    <source>
        <dbReference type="Proteomes" id="UP000053331"/>
    </source>
</evidence>
<dbReference type="RefSeq" id="WP_050024989.1">
    <property type="nucleotide sequence ID" value="NZ_JNFH02000033.1"/>
</dbReference>
<dbReference type="EMBL" id="JNFH02000033">
    <property type="protein sequence ID" value="KKF39605.1"/>
    <property type="molecule type" value="Genomic_DNA"/>
</dbReference>
<organism evidence="3 4">
    <name type="scientific">Halorubrum saccharovorum</name>
    <dbReference type="NCBI Taxonomy" id="2248"/>
    <lineage>
        <taxon>Archaea</taxon>
        <taxon>Methanobacteriati</taxon>
        <taxon>Methanobacteriota</taxon>
        <taxon>Stenosarchaea group</taxon>
        <taxon>Halobacteria</taxon>
        <taxon>Halobacteriales</taxon>
        <taxon>Haloferacaceae</taxon>
        <taxon>Halorubrum</taxon>
    </lineage>
</organism>
<keyword evidence="2" id="KW-1133">Transmembrane helix</keyword>
<dbReference type="Proteomes" id="UP000053331">
    <property type="component" value="Unassembled WGS sequence"/>
</dbReference>
<feature type="region of interest" description="Disordered" evidence="1">
    <location>
        <begin position="29"/>
        <end position="51"/>
    </location>
</feature>
<gene>
    <name evidence="3" type="ORF">FK85_27245</name>
</gene>
<feature type="transmembrane region" description="Helical" evidence="2">
    <location>
        <begin position="6"/>
        <end position="24"/>
    </location>
</feature>
<comment type="caution">
    <text evidence="3">The sequence shown here is derived from an EMBL/GenBank/DDBJ whole genome shotgun (WGS) entry which is preliminary data.</text>
</comment>
<feature type="compositionally biased region" description="Basic and acidic residues" evidence="1">
    <location>
        <begin position="33"/>
        <end position="49"/>
    </location>
</feature>
<dbReference type="OrthoDB" id="157176at2157"/>
<dbReference type="AlphaFoldDB" id="A0A0F8AY11"/>
<keyword evidence="2" id="KW-0472">Membrane</keyword>
<evidence type="ECO:0000313" key="3">
    <source>
        <dbReference type="EMBL" id="KKF39605.1"/>
    </source>
</evidence>
<evidence type="ECO:0000256" key="2">
    <source>
        <dbReference type="SAM" id="Phobius"/>
    </source>
</evidence>
<keyword evidence="2" id="KW-0812">Transmembrane</keyword>
<protein>
    <recommendedName>
        <fullName evidence="5">TRAM domain-containing protein</fullName>
    </recommendedName>
</protein>